<dbReference type="SUPFAM" id="SSF55073">
    <property type="entry name" value="Nucleotide cyclase"/>
    <property type="match status" value="1"/>
</dbReference>
<dbReference type="CDD" id="cd01949">
    <property type="entry name" value="GGDEF"/>
    <property type="match status" value="1"/>
</dbReference>
<evidence type="ECO:0000256" key="2">
    <source>
        <dbReference type="SAM" id="MobiDB-lite"/>
    </source>
</evidence>
<evidence type="ECO:0000313" key="7">
    <source>
        <dbReference type="Proteomes" id="UP000633943"/>
    </source>
</evidence>
<protein>
    <submittedName>
        <fullName evidence="6">EAL domain-containing protein</fullName>
    </submittedName>
</protein>
<sequence>MRMAWTLRRRIRASEPRKTLLAPSAPHRFDASTGLPAARSVRPPRCQCSRVAQGCVAARPFGAKKFLKGKANRPSTNEKTRWRDAMHTTSNLSLESHYHPSASTAGRLEEHQCTEADRLPEDSRRPHVLVVRDDRSTRPGLRDALERNGFVVDVVDNAGLAIARLTHTVPDLLLLDAASPGADGFATCVRLKALPQCTDLPVLMITAPDERQIEYAFAVGASDCISEPLHPNVLVHRVRHTLDLCRAERDVRHLTYTDSLTGLPNRTAFQEWLQARLDPARSDTRMLALLFLDLDRFKFVNDTLGHEIGDRLLKSASRRLARSAGAYVARLGGDEFAVVLEDLPSVAAAASVAQAIATELAKPYLIDGHDLFVTASIGVAFYPRNGADVGTLLRHAETAMYRGKRTNHGIMFYEDAMETNASEHLQLESDLRRAVEHGEFVLHYQPEREVTTGRMVAAEALVRWQHPLRGLIGPDQFIPLAEEIGLIGPIGAWVLDTACAQLKVWREAGNNLRIAVNFSTEQLQDHGIADAVENALRRSGLRSDDLVVEITESMWLDRRGNAIDNLFQLKRLGVHLAIDDFGTGYSSLSYLKRMPVDILKVDRSFITELTDTGPEPAIVRGIIALAHNLDLEVIVEGVETAIQYDLVRKMGCDVVQGYLFGRTLSPTAFSDAYFGEASCEGSSLSAEGDSHDQHEAVFRH</sequence>
<dbReference type="InterPro" id="IPR052155">
    <property type="entry name" value="Biofilm_reg_signaling"/>
</dbReference>
<dbReference type="PANTHER" id="PTHR44757">
    <property type="entry name" value="DIGUANYLATE CYCLASE DGCP"/>
    <property type="match status" value="1"/>
</dbReference>
<dbReference type="InterPro" id="IPR035919">
    <property type="entry name" value="EAL_sf"/>
</dbReference>
<dbReference type="InterPro" id="IPR001633">
    <property type="entry name" value="EAL_dom"/>
</dbReference>
<comment type="caution">
    <text evidence="6">The sequence shown here is derived from an EMBL/GenBank/DDBJ whole genome shotgun (WGS) entry which is preliminary data.</text>
</comment>
<dbReference type="Proteomes" id="UP000633943">
    <property type="component" value="Unassembled WGS sequence"/>
</dbReference>
<dbReference type="InterPro" id="IPR043128">
    <property type="entry name" value="Rev_trsase/Diguanyl_cyclase"/>
</dbReference>
<keyword evidence="7" id="KW-1185">Reference proteome</keyword>
<feature type="domain" description="EAL" evidence="4">
    <location>
        <begin position="424"/>
        <end position="677"/>
    </location>
</feature>
<dbReference type="PROSITE" id="PS50883">
    <property type="entry name" value="EAL"/>
    <property type="match status" value="1"/>
</dbReference>
<dbReference type="CDD" id="cd01948">
    <property type="entry name" value="EAL"/>
    <property type="match status" value="1"/>
</dbReference>
<dbReference type="EMBL" id="WTVP01000021">
    <property type="protein sequence ID" value="NMG15761.1"/>
    <property type="molecule type" value="Genomic_DNA"/>
</dbReference>
<feature type="domain" description="GGDEF" evidence="5">
    <location>
        <begin position="285"/>
        <end position="415"/>
    </location>
</feature>
<evidence type="ECO:0000259" key="4">
    <source>
        <dbReference type="PROSITE" id="PS50883"/>
    </source>
</evidence>
<feature type="modified residue" description="4-aspartylphosphate" evidence="1">
    <location>
        <position position="176"/>
    </location>
</feature>
<reference evidence="6 7" key="1">
    <citation type="submission" date="2019-12" db="EMBL/GenBank/DDBJ databases">
        <title>Comparative genomics gives insights into the taxonomy of the Azoarcus-Aromatoleum group and reveals separate origins of nif in the plant-associated Azoarcus and non-plant-associated Aromatoleum sub-groups.</title>
        <authorList>
            <person name="Lafos M."/>
            <person name="Maluk M."/>
            <person name="Batista M."/>
            <person name="Junghare M."/>
            <person name="Carmona M."/>
            <person name="Faoro H."/>
            <person name="Cruz L.M."/>
            <person name="Battistoni F."/>
            <person name="De Souza E."/>
            <person name="Pedrosa F."/>
            <person name="Chen W.-M."/>
            <person name="Poole P.S."/>
            <person name="Dixon R.A."/>
            <person name="James E.K."/>
        </authorList>
    </citation>
    <scope>NUCLEOTIDE SEQUENCE [LARGE SCALE GENOMIC DNA]</scope>
    <source>
        <strain evidence="6 7">PbN1</strain>
    </source>
</reference>
<keyword evidence="1" id="KW-0597">Phosphoprotein</keyword>
<dbReference type="CDD" id="cd00156">
    <property type="entry name" value="REC"/>
    <property type="match status" value="1"/>
</dbReference>
<evidence type="ECO:0000259" key="3">
    <source>
        <dbReference type="PROSITE" id="PS50110"/>
    </source>
</evidence>
<dbReference type="InterPro" id="IPR000160">
    <property type="entry name" value="GGDEF_dom"/>
</dbReference>
<dbReference type="PROSITE" id="PS50887">
    <property type="entry name" value="GGDEF"/>
    <property type="match status" value="1"/>
</dbReference>
<dbReference type="SMART" id="SM00267">
    <property type="entry name" value="GGDEF"/>
    <property type="match status" value="1"/>
</dbReference>
<dbReference type="Gene3D" id="3.30.70.270">
    <property type="match status" value="1"/>
</dbReference>
<dbReference type="InterPro" id="IPR011006">
    <property type="entry name" value="CheY-like_superfamily"/>
</dbReference>
<dbReference type="Pfam" id="PF00563">
    <property type="entry name" value="EAL"/>
    <property type="match status" value="1"/>
</dbReference>
<dbReference type="PROSITE" id="PS50110">
    <property type="entry name" value="RESPONSE_REGULATORY"/>
    <property type="match status" value="1"/>
</dbReference>
<feature type="region of interest" description="Disordered" evidence="2">
    <location>
        <begin position="88"/>
        <end position="125"/>
    </location>
</feature>
<evidence type="ECO:0000313" key="6">
    <source>
        <dbReference type="EMBL" id="NMG15761.1"/>
    </source>
</evidence>
<evidence type="ECO:0000259" key="5">
    <source>
        <dbReference type="PROSITE" id="PS50887"/>
    </source>
</evidence>
<dbReference type="Gene3D" id="3.40.50.2300">
    <property type="match status" value="1"/>
</dbReference>
<gene>
    <name evidence="6" type="ORF">GPA24_09425</name>
</gene>
<dbReference type="Pfam" id="PF00990">
    <property type="entry name" value="GGDEF"/>
    <property type="match status" value="1"/>
</dbReference>
<name>A0ABX1NVF6_9RHOO</name>
<dbReference type="SUPFAM" id="SSF52172">
    <property type="entry name" value="CheY-like"/>
    <property type="match status" value="1"/>
</dbReference>
<feature type="compositionally biased region" description="Basic and acidic residues" evidence="2">
    <location>
        <begin position="107"/>
        <end position="125"/>
    </location>
</feature>
<organism evidence="6 7">
    <name type="scientific">Aromatoleum bremense</name>
    <dbReference type="NCBI Taxonomy" id="76115"/>
    <lineage>
        <taxon>Bacteria</taxon>
        <taxon>Pseudomonadati</taxon>
        <taxon>Pseudomonadota</taxon>
        <taxon>Betaproteobacteria</taxon>
        <taxon>Rhodocyclales</taxon>
        <taxon>Rhodocyclaceae</taxon>
        <taxon>Aromatoleum</taxon>
    </lineage>
</organism>
<dbReference type="PANTHER" id="PTHR44757:SF2">
    <property type="entry name" value="BIOFILM ARCHITECTURE MAINTENANCE PROTEIN MBAA"/>
    <property type="match status" value="1"/>
</dbReference>
<dbReference type="InterPro" id="IPR029787">
    <property type="entry name" value="Nucleotide_cyclase"/>
</dbReference>
<dbReference type="SMART" id="SM00448">
    <property type="entry name" value="REC"/>
    <property type="match status" value="1"/>
</dbReference>
<dbReference type="Pfam" id="PF00072">
    <property type="entry name" value="Response_reg"/>
    <property type="match status" value="1"/>
</dbReference>
<dbReference type="SUPFAM" id="SSF141868">
    <property type="entry name" value="EAL domain-like"/>
    <property type="match status" value="1"/>
</dbReference>
<proteinExistence type="predicted"/>
<accession>A0ABX1NVF6</accession>
<dbReference type="NCBIfam" id="TIGR00254">
    <property type="entry name" value="GGDEF"/>
    <property type="match status" value="1"/>
</dbReference>
<evidence type="ECO:0000256" key="1">
    <source>
        <dbReference type="PROSITE-ProRule" id="PRU00169"/>
    </source>
</evidence>
<feature type="domain" description="Response regulatory" evidence="3">
    <location>
        <begin position="127"/>
        <end position="242"/>
    </location>
</feature>
<dbReference type="Gene3D" id="3.20.20.450">
    <property type="entry name" value="EAL domain"/>
    <property type="match status" value="1"/>
</dbReference>
<dbReference type="InterPro" id="IPR001789">
    <property type="entry name" value="Sig_transdc_resp-reg_receiver"/>
</dbReference>
<dbReference type="SMART" id="SM00052">
    <property type="entry name" value="EAL"/>
    <property type="match status" value="1"/>
</dbReference>